<feature type="region of interest" description="Disordered" evidence="5">
    <location>
        <begin position="54"/>
        <end position="75"/>
    </location>
</feature>
<dbReference type="EMBL" id="AKFT01000196">
    <property type="protein sequence ID" value="EJF37970.1"/>
    <property type="molecule type" value="Genomic_DNA"/>
</dbReference>
<dbReference type="GO" id="GO:0009279">
    <property type="term" value="C:cell outer membrane"/>
    <property type="evidence" value="ECO:0007669"/>
    <property type="project" value="UniProtKB-SubCell"/>
</dbReference>
<feature type="compositionally biased region" description="Low complexity" evidence="5">
    <location>
        <begin position="370"/>
        <end position="395"/>
    </location>
</feature>
<dbReference type="PROSITE" id="PS51123">
    <property type="entry name" value="OMPA_2"/>
    <property type="match status" value="1"/>
</dbReference>
<comment type="caution">
    <text evidence="7">The sequence shown here is derived from an EMBL/GenBank/DDBJ whole genome shotgun (WGS) entry which is preliminary data.</text>
</comment>
<evidence type="ECO:0000313" key="8">
    <source>
        <dbReference type="Proteomes" id="UP000002941"/>
    </source>
</evidence>
<dbReference type="AlphaFoldDB" id="J1GXX3"/>
<feature type="compositionally biased region" description="Low complexity" evidence="5">
    <location>
        <begin position="65"/>
        <end position="75"/>
    </location>
</feature>
<reference evidence="7 8" key="1">
    <citation type="submission" date="2012-05" db="EMBL/GenBank/DDBJ databases">
        <authorList>
            <person name="Harkins D.M."/>
            <person name="Madupu R."/>
            <person name="Durkin A.S."/>
            <person name="Torralba M."/>
            <person name="Methe B."/>
            <person name="Sutton G.G."/>
            <person name="Nelson K.E."/>
        </authorList>
    </citation>
    <scope>NUCLEOTIDE SEQUENCE [LARGE SCALE GENOMIC DNA]</scope>
    <source>
        <strain evidence="7 8">F0489</strain>
    </source>
</reference>
<dbReference type="InterPro" id="IPR006664">
    <property type="entry name" value="OMP_bac"/>
</dbReference>
<dbReference type="InterPro" id="IPR050330">
    <property type="entry name" value="Bact_OuterMem_StrucFunc"/>
</dbReference>
<dbReference type="InterPro" id="IPR036737">
    <property type="entry name" value="OmpA-like_sf"/>
</dbReference>
<dbReference type="InterPro" id="IPR006665">
    <property type="entry name" value="OmpA-like"/>
</dbReference>
<keyword evidence="8" id="KW-1185">Reference proteome</keyword>
<dbReference type="eggNOG" id="COG2885">
    <property type="taxonomic scope" value="Bacteria"/>
</dbReference>
<protein>
    <submittedName>
        <fullName evidence="7">OmpA family protein</fullName>
    </submittedName>
</protein>
<name>J1GXX3_9ACTO</name>
<proteinExistence type="predicted"/>
<dbReference type="InterPro" id="IPR006311">
    <property type="entry name" value="TAT_signal"/>
</dbReference>
<keyword evidence="3" id="KW-0998">Cell outer membrane</keyword>
<sequence>MSATPANPTKPQPPAPHPAAAPGRRSFLTLTALTALGAGGVPVMAGCRLSKVGADGGASSGSGGSTSSVSASPAPTDFQTLDARIVGHRLSVRVSPLVRTSEEATALVLEFTRAADDAAMVDVQQHWNSDSRMPVNPYMTDSVNSSVRLLDPDQGRVWITTLDSLQYLILAPGESDTVYIPFGPVDIDQVTAFIPQTGFVPLGVIDRDTATTIGIDLAAMDKTLGKLSTDSGRSAPVRIESFTEALDDSTNTRTTDQNVTVTLSSDVTFDSDSANLSDKADGQLQTVAGQLAQHPDGGNLDIVGHTDDVADDAHNQKLSEDRAAAVKTRLTELADLAKWQITTTGKGETEPAINDTTDEARAANRRVAITITPTSGTTTQPGTPNSATPSAPPTSDTGLPDAQGPVGTGPDGVTLNGPDTRGGGQITVTLDHVTRNGGLLLGQLTVTTGPGGTGNPFLSAWLTDSSVLLANSRGETGGIEAIGASSGLTLLADGQRVYPADYLPPDIDRHRPLTEQTLTSALKEGATTTVCVVWPDTGQDTVTLDHPGHKNNLSYVFRLTDIPVITA</sequence>
<dbReference type="PRINTS" id="PR01021">
    <property type="entry name" value="OMPADOMAIN"/>
</dbReference>
<feature type="region of interest" description="Disordered" evidence="5">
    <location>
        <begin position="370"/>
        <end position="424"/>
    </location>
</feature>
<comment type="subcellular location">
    <subcellularLocation>
        <location evidence="1">Cell outer membrane</location>
    </subcellularLocation>
</comment>
<dbReference type="CDD" id="cd07185">
    <property type="entry name" value="OmpA_C-like"/>
    <property type="match status" value="1"/>
</dbReference>
<feature type="region of interest" description="Disordered" evidence="5">
    <location>
        <begin position="1"/>
        <end position="22"/>
    </location>
</feature>
<gene>
    <name evidence="7" type="ORF">HMPREF1318_1616</name>
</gene>
<dbReference type="PANTHER" id="PTHR30329:SF21">
    <property type="entry name" value="LIPOPROTEIN YIAD-RELATED"/>
    <property type="match status" value="1"/>
</dbReference>
<evidence type="ECO:0000259" key="6">
    <source>
        <dbReference type="PROSITE" id="PS51123"/>
    </source>
</evidence>
<organism evidence="7 8">
    <name type="scientific">Actinomyces massiliensis F0489</name>
    <dbReference type="NCBI Taxonomy" id="1125718"/>
    <lineage>
        <taxon>Bacteria</taxon>
        <taxon>Bacillati</taxon>
        <taxon>Actinomycetota</taxon>
        <taxon>Actinomycetes</taxon>
        <taxon>Actinomycetales</taxon>
        <taxon>Actinomycetaceae</taxon>
        <taxon>Actinomyces</taxon>
    </lineage>
</organism>
<dbReference type="OrthoDB" id="5186344at2"/>
<dbReference type="Gene3D" id="3.30.1330.60">
    <property type="entry name" value="OmpA-like domain"/>
    <property type="match status" value="1"/>
</dbReference>
<dbReference type="PROSITE" id="PS51318">
    <property type="entry name" value="TAT"/>
    <property type="match status" value="1"/>
</dbReference>
<dbReference type="SUPFAM" id="SSF103088">
    <property type="entry name" value="OmpA-like"/>
    <property type="match status" value="1"/>
</dbReference>
<keyword evidence="2 4" id="KW-0472">Membrane</keyword>
<evidence type="ECO:0000256" key="1">
    <source>
        <dbReference type="ARBA" id="ARBA00004442"/>
    </source>
</evidence>
<evidence type="ECO:0000256" key="4">
    <source>
        <dbReference type="PROSITE-ProRule" id="PRU00473"/>
    </source>
</evidence>
<accession>J1GXX3</accession>
<dbReference type="RefSeq" id="WP_008733189.1">
    <property type="nucleotide sequence ID" value="NZ_AKFT01000196.1"/>
</dbReference>
<feature type="domain" description="OmpA-like" evidence="6">
    <location>
        <begin position="256"/>
        <end position="375"/>
    </location>
</feature>
<feature type="compositionally biased region" description="Gly residues" evidence="5">
    <location>
        <begin position="54"/>
        <end position="64"/>
    </location>
</feature>
<evidence type="ECO:0000256" key="3">
    <source>
        <dbReference type="ARBA" id="ARBA00023237"/>
    </source>
</evidence>
<evidence type="ECO:0000256" key="5">
    <source>
        <dbReference type="SAM" id="MobiDB-lite"/>
    </source>
</evidence>
<evidence type="ECO:0000256" key="2">
    <source>
        <dbReference type="ARBA" id="ARBA00023136"/>
    </source>
</evidence>
<dbReference type="Proteomes" id="UP000002941">
    <property type="component" value="Unassembled WGS sequence"/>
</dbReference>
<dbReference type="PANTHER" id="PTHR30329">
    <property type="entry name" value="STATOR ELEMENT OF FLAGELLAR MOTOR COMPLEX"/>
    <property type="match status" value="1"/>
</dbReference>
<evidence type="ECO:0000313" key="7">
    <source>
        <dbReference type="EMBL" id="EJF37970.1"/>
    </source>
</evidence>
<dbReference type="Pfam" id="PF00691">
    <property type="entry name" value="OmpA"/>
    <property type="match status" value="1"/>
</dbReference>
<feature type="compositionally biased region" description="Pro residues" evidence="5">
    <location>
        <begin position="8"/>
        <end position="19"/>
    </location>
</feature>
<dbReference type="PATRIC" id="fig|1125718.3.peg.2537"/>